<accession>A0A0F6YLT9</accession>
<reference evidence="2 3" key="1">
    <citation type="submission" date="2015-03" db="EMBL/GenBank/DDBJ databases">
        <title>Genome assembly of Sandaracinus amylolyticus DSM 53668.</title>
        <authorList>
            <person name="Sharma G."/>
            <person name="Subramanian S."/>
        </authorList>
    </citation>
    <scope>NUCLEOTIDE SEQUENCE [LARGE SCALE GENOMIC DNA]</scope>
    <source>
        <strain evidence="2 3">DSM 53668</strain>
    </source>
</reference>
<evidence type="ECO:0000313" key="3">
    <source>
        <dbReference type="Proteomes" id="UP000034883"/>
    </source>
</evidence>
<evidence type="ECO:0000313" key="2">
    <source>
        <dbReference type="EMBL" id="AKF10288.1"/>
    </source>
</evidence>
<proteinExistence type="predicted"/>
<dbReference type="PANTHER" id="PTHR46388:SF2">
    <property type="entry name" value="NHL REPEAT-CONTAINING PROTEIN 2"/>
    <property type="match status" value="1"/>
</dbReference>
<dbReference type="PANTHER" id="PTHR46388">
    <property type="entry name" value="NHL REPEAT-CONTAINING PROTEIN 2"/>
    <property type="match status" value="1"/>
</dbReference>
<keyword evidence="1" id="KW-0677">Repeat</keyword>
<name>A0A0F6YLT9_9BACT</name>
<dbReference type="SUPFAM" id="SSF101898">
    <property type="entry name" value="NHL repeat"/>
    <property type="match status" value="1"/>
</dbReference>
<dbReference type="EMBL" id="CP011125">
    <property type="protein sequence ID" value="AKF10288.1"/>
    <property type="molecule type" value="Genomic_DNA"/>
</dbReference>
<dbReference type="Gene3D" id="2.120.10.30">
    <property type="entry name" value="TolB, C-terminal domain"/>
    <property type="match status" value="3"/>
</dbReference>
<dbReference type="Proteomes" id="UP000034883">
    <property type="component" value="Chromosome"/>
</dbReference>
<dbReference type="Pfam" id="PF01436">
    <property type="entry name" value="NHL"/>
    <property type="match status" value="1"/>
</dbReference>
<dbReference type="AlphaFoldDB" id="A0A0F6YLT9"/>
<gene>
    <name evidence="2" type="ORF">DB32_007437</name>
</gene>
<evidence type="ECO:0000256" key="1">
    <source>
        <dbReference type="ARBA" id="ARBA00022737"/>
    </source>
</evidence>
<dbReference type="KEGG" id="samy:DB32_007437"/>
<dbReference type="InterPro" id="IPR011042">
    <property type="entry name" value="6-blade_b-propeller_TolB-like"/>
</dbReference>
<dbReference type="STRING" id="927083.DB32_007437"/>
<protein>
    <submittedName>
        <fullName evidence="2">Uncharacterized protein</fullName>
    </submittedName>
</protein>
<keyword evidence="3" id="KW-1185">Reference proteome</keyword>
<sequence length="387" mass="40997">MLAGGVITAAGLGACEESGCPDERGVACVYAGTGEQALGEDGLPPRETAIYWSIDLEFAPDGTAYFLDWNNHLVRRVRADGTVETVIGDFIGDGPRLDPEREFDGTGVPGREVSLNHPTDLQFDDRGRLYLMAWHNHKLRTWDPTTGLVEVVCGSAPGYRGDGSSDPAAARFNQPKALVRASDGTFYVLDQRNFLVRRITPDGAIETVAGTPPMPGTMPMPGFEGDGGPATSARLRFEAGGNPEPSGGLALDEDTNVLYIADGLNFRIRAVDLATGVIDTVLGTGEMGYDGDGGPAASARISHVRDLEIGPDGRLYFADTENHVVRAWDRDADVVTTIVGTGERGTGAEGADATATQLARPMGIAFGPDGALYVADTENSRFLRVPL</sequence>
<organism evidence="2 3">
    <name type="scientific">Sandaracinus amylolyticus</name>
    <dbReference type="NCBI Taxonomy" id="927083"/>
    <lineage>
        <taxon>Bacteria</taxon>
        <taxon>Pseudomonadati</taxon>
        <taxon>Myxococcota</taxon>
        <taxon>Polyangia</taxon>
        <taxon>Polyangiales</taxon>
        <taxon>Sandaracinaceae</taxon>
        <taxon>Sandaracinus</taxon>
    </lineage>
</organism>
<dbReference type="InterPro" id="IPR001258">
    <property type="entry name" value="NHL_repeat"/>
</dbReference>